<evidence type="ECO:0000313" key="8">
    <source>
        <dbReference type="EMBL" id="CAK8671871.1"/>
    </source>
</evidence>
<evidence type="ECO:0000313" key="9">
    <source>
        <dbReference type="Proteomes" id="UP001642483"/>
    </source>
</evidence>
<feature type="domain" description="RING-type" evidence="7">
    <location>
        <begin position="11"/>
        <end position="55"/>
    </location>
</feature>
<dbReference type="InterPro" id="IPR013083">
    <property type="entry name" value="Znf_RING/FYVE/PHD"/>
</dbReference>
<dbReference type="PROSITE" id="PS00518">
    <property type="entry name" value="ZF_RING_1"/>
    <property type="match status" value="1"/>
</dbReference>
<evidence type="ECO:0000256" key="6">
    <source>
        <dbReference type="SAM" id="MobiDB-lite"/>
    </source>
</evidence>
<keyword evidence="3 5" id="KW-0863">Zinc-finger</keyword>
<evidence type="ECO:0000256" key="1">
    <source>
        <dbReference type="ARBA" id="ARBA00008518"/>
    </source>
</evidence>
<evidence type="ECO:0000256" key="4">
    <source>
        <dbReference type="ARBA" id="ARBA00022833"/>
    </source>
</evidence>
<evidence type="ECO:0000256" key="2">
    <source>
        <dbReference type="ARBA" id="ARBA00022723"/>
    </source>
</evidence>
<comment type="similarity">
    <text evidence="1">Belongs to the TRIM/RBCC family.</text>
</comment>
<feature type="compositionally biased region" description="Low complexity" evidence="6">
    <location>
        <begin position="396"/>
        <end position="412"/>
    </location>
</feature>
<dbReference type="Pfam" id="PF00097">
    <property type="entry name" value="zf-C3HC4"/>
    <property type="match status" value="1"/>
</dbReference>
<dbReference type="SUPFAM" id="SSF57850">
    <property type="entry name" value="RING/U-box"/>
    <property type="match status" value="1"/>
</dbReference>
<gene>
    <name evidence="8" type="ORF">CVLEPA_LOCUS902</name>
</gene>
<proteinExistence type="inferred from homology"/>
<evidence type="ECO:0000256" key="3">
    <source>
        <dbReference type="ARBA" id="ARBA00022771"/>
    </source>
</evidence>
<dbReference type="InterPro" id="IPR017907">
    <property type="entry name" value="Znf_RING_CS"/>
</dbReference>
<comment type="caution">
    <text evidence="8">The sequence shown here is derived from an EMBL/GenBank/DDBJ whole genome shotgun (WGS) entry which is preliminary data.</text>
</comment>
<name>A0ABP0EZ57_CLALP</name>
<evidence type="ECO:0000256" key="5">
    <source>
        <dbReference type="PROSITE-ProRule" id="PRU00175"/>
    </source>
</evidence>
<dbReference type="InterPro" id="IPR018957">
    <property type="entry name" value="Znf_C3HC4_RING-type"/>
</dbReference>
<dbReference type="PANTHER" id="PTHR24103">
    <property type="entry name" value="E3 UBIQUITIN-PROTEIN LIGASE TRIM"/>
    <property type="match status" value="1"/>
</dbReference>
<protein>
    <recommendedName>
        <fullName evidence="7">RING-type domain-containing protein</fullName>
    </recommendedName>
</protein>
<dbReference type="PROSITE" id="PS50089">
    <property type="entry name" value="ZF_RING_2"/>
    <property type="match status" value="1"/>
</dbReference>
<dbReference type="Proteomes" id="UP001642483">
    <property type="component" value="Unassembled WGS sequence"/>
</dbReference>
<keyword evidence="4" id="KW-0862">Zinc</keyword>
<dbReference type="SMART" id="SM00184">
    <property type="entry name" value="RING"/>
    <property type="match status" value="1"/>
</dbReference>
<dbReference type="Gene3D" id="3.30.40.10">
    <property type="entry name" value="Zinc/RING finger domain, C3HC4 (zinc finger)"/>
    <property type="match status" value="1"/>
</dbReference>
<organism evidence="8 9">
    <name type="scientific">Clavelina lepadiformis</name>
    <name type="common">Light-bulb sea squirt</name>
    <name type="synonym">Ascidia lepadiformis</name>
    <dbReference type="NCBI Taxonomy" id="159417"/>
    <lineage>
        <taxon>Eukaryota</taxon>
        <taxon>Metazoa</taxon>
        <taxon>Chordata</taxon>
        <taxon>Tunicata</taxon>
        <taxon>Ascidiacea</taxon>
        <taxon>Aplousobranchia</taxon>
        <taxon>Clavelinidae</taxon>
        <taxon>Clavelina</taxon>
    </lineage>
</organism>
<sequence>MANVGNDEVICPICLEMLKKPIRMLSCGHNLCQVCLESLVANSVYFYNARCPACRTHIGVSLNSKRVESIPRNRTVENLMEKMALNKKVSVPGISSMSDVQLTTQELIHMESVALNDKSHRRFDDAIYMLQRIICSVKSYRKVKYMIYLLECLQETNALDMAEAVCKDLSNLLQTNHLTLEAKEVCGDCVKDLYNLSKSFIAKNYKISIHITSHLLKFVSTFYNGRENLSRLEDISHCLKIISKEMSRKNKADEFCEQLPFIEELIDEMVKQSNCEVKEKVLTLASVLLNLSVCCNETEIFVRAIEFSSQGIGNMKTFFGKSANLFDVLGSLYYNLGVAYRGINQLHEANRYFLLAENNKKSTINRTRSLRLLQAPSSNLSVSSARILSPPRPLPRRYNNSTTSLSSISDSTPGLSYRTSLLRNYLPRPPSSHVPTYTSTYNSFNIPSPFSSLPSRSSLINEPLLTPLQDGIYNGTTENE</sequence>
<keyword evidence="2" id="KW-0479">Metal-binding</keyword>
<reference evidence="8 9" key="1">
    <citation type="submission" date="2024-02" db="EMBL/GenBank/DDBJ databases">
        <authorList>
            <person name="Daric V."/>
            <person name="Darras S."/>
        </authorList>
    </citation>
    <scope>NUCLEOTIDE SEQUENCE [LARGE SCALE GENOMIC DNA]</scope>
</reference>
<dbReference type="InterPro" id="IPR050143">
    <property type="entry name" value="TRIM/RBCC"/>
</dbReference>
<dbReference type="InterPro" id="IPR001841">
    <property type="entry name" value="Znf_RING"/>
</dbReference>
<dbReference type="EMBL" id="CAWYQH010000001">
    <property type="protein sequence ID" value="CAK8671871.1"/>
    <property type="molecule type" value="Genomic_DNA"/>
</dbReference>
<keyword evidence="9" id="KW-1185">Reference proteome</keyword>
<feature type="region of interest" description="Disordered" evidence="6">
    <location>
        <begin position="384"/>
        <end position="413"/>
    </location>
</feature>
<evidence type="ECO:0000259" key="7">
    <source>
        <dbReference type="PROSITE" id="PS50089"/>
    </source>
</evidence>
<accession>A0ABP0EZ57</accession>